<name>A0A182NUG0_9DIPT</name>
<reference evidence="2" key="2">
    <citation type="submission" date="2020-05" db="UniProtKB">
        <authorList>
            <consortium name="EnsemblMetazoa"/>
        </authorList>
    </citation>
    <scope>IDENTIFICATION</scope>
    <source>
        <strain evidence="2">WRAIR2</strain>
    </source>
</reference>
<reference evidence="3" key="1">
    <citation type="submission" date="2013-03" db="EMBL/GenBank/DDBJ databases">
        <title>The Genome Sequence of Anopheles dirus WRAIR2.</title>
        <authorList>
            <consortium name="The Broad Institute Genomics Platform"/>
            <person name="Neafsey D.E."/>
            <person name="Walton C."/>
            <person name="Walker B."/>
            <person name="Young S.K."/>
            <person name="Zeng Q."/>
            <person name="Gargeya S."/>
            <person name="Fitzgerald M."/>
            <person name="Haas B."/>
            <person name="Abouelleil A."/>
            <person name="Allen A.W."/>
            <person name="Alvarado L."/>
            <person name="Arachchi H.M."/>
            <person name="Berlin A.M."/>
            <person name="Chapman S.B."/>
            <person name="Gainer-Dewar J."/>
            <person name="Goldberg J."/>
            <person name="Griggs A."/>
            <person name="Gujja S."/>
            <person name="Hansen M."/>
            <person name="Howarth C."/>
            <person name="Imamovic A."/>
            <person name="Ireland A."/>
            <person name="Larimer J."/>
            <person name="McCowan C."/>
            <person name="Murphy C."/>
            <person name="Pearson M."/>
            <person name="Poon T.W."/>
            <person name="Priest M."/>
            <person name="Roberts A."/>
            <person name="Saif S."/>
            <person name="Shea T."/>
            <person name="Sisk P."/>
            <person name="Sykes S."/>
            <person name="Wortman J."/>
            <person name="Nusbaum C."/>
            <person name="Birren B."/>
        </authorList>
    </citation>
    <scope>NUCLEOTIDE SEQUENCE [LARGE SCALE GENOMIC DNA]</scope>
    <source>
        <strain evidence="3">WRAIR2</strain>
    </source>
</reference>
<accession>A0A182NUG0</accession>
<keyword evidence="3" id="KW-1185">Reference proteome</keyword>
<dbReference type="VEuPathDB" id="VectorBase:ADIR011302"/>
<evidence type="ECO:0000256" key="1">
    <source>
        <dbReference type="SAM" id="SignalP"/>
    </source>
</evidence>
<evidence type="ECO:0008006" key="4">
    <source>
        <dbReference type="Google" id="ProtNLM"/>
    </source>
</evidence>
<feature type="chain" id="PRO_5008130566" description="Protein TsetseEP domain-containing protein" evidence="1">
    <location>
        <begin position="25"/>
        <end position="489"/>
    </location>
</feature>
<dbReference type="Proteomes" id="UP000075884">
    <property type="component" value="Unassembled WGS sequence"/>
</dbReference>
<feature type="signal peptide" evidence="1">
    <location>
        <begin position="1"/>
        <end position="24"/>
    </location>
</feature>
<protein>
    <recommendedName>
        <fullName evidence="4">Protein TsetseEP domain-containing protein</fullName>
    </recommendedName>
</protein>
<evidence type="ECO:0000313" key="2">
    <source>
        <dbReference type="EnsemblMetazoa" id="ADIR011302-PA"/>
    </source>
</evidence>
<dbReference type="AlphaFoldDB" id="A0A182NUG0"/>
<evidence type="ECO:0000313" key="3">
    <source>
        <dbReference type="Proteomes" id="UP000075884"/>
    </source>
</evidence>
<keyword evidence="1" id="KW-0732">Signal</keyword>
<dbReference type="EnsemblMetazoa" id="ADIR011302-RA">
    <property type="protein sequence ID" value="ADIR011302-PA"/>
    <property type="gene ID" value="ADIR011302"/>
</dbReference>
<organism evidence="2 3">
    <name type="scientific">Anopheles dirus</name>
    <dbReference type="NCBI Taxonomy" id="7168"/>
    <lineage>
        <taxon>Eukaryota</taxon>
        <taxon>Metazoa</taxon>
        <taxon>Ecdysozoa</taxon>
        <taxon>Arthropoda</taxon>
        <taxon>Hexapoda</taxon>
        <taxon>Insecta</taxon>
        <taxon>Pterygota</taxon>
        <taxon>Neoptera</taxon>
        <taxon>Endopterygota</taxon>
        <taxon>Diptera</taxon>
        <taxon>Nematocera</taxon>
        <taxon>Culicoidea</taxon>
        <taxon>Culicidae</taxon>
        <taxon>Anophelinae</taxon>
        <taxon>Anopheles</taxon>
    </lineage>
</organism>
<proteinExistence type="predicted"/>
<sequence length="489" mass="52548">MVYWSAAWLLLFAGACLFPGGCYGAGDFGLPYSVPGFDSSFRSGIGSGVVAVVKANASLLKYEPNLDRSGATTVLYGVATNLTFPLNKLLGHVAAAFGVNGTAALQTLVTEFQAILPATTSALEQASTEIGTLDGKVRPNVVESLSANVSTIRTEIETLARNWSPFTDALLKAGAPDSVYDATTISTLVTLTMVQSVTTPILLINSALTDISDVYGSFGKDRTSAIGYETATNSSIQNARQDLAGSVALANRTFTDTGRQMEQQSNGTVRQVRDGYGQLLGRLSTESDAAPVSRLLETIDTQTQQHNERTGKLMHDLATNYTRAVQTAADAIDLRLVNATTALIDEATGSDHVNADRCLQRYIGDFRQGSFATTRLAVCFQVDSRTINYFASANAAFLEQLRNGAVYGNQAQSVCAQVPSECSREYVAQLEGIGARNQVRLNAFVEFLSEEMAALSERYDICARAVRADIDHLIELTNEKYRNCLPTGR</sequence>